<dbReference type="Proteomes" id="UP001597296">
    <property type="component" value="Unassembled WGS sequence"/>
</dbReference>
<evidence type="ECO:0000256" key="6">
    <source>
        <dbReference type="SAM" id="SignalP"/>
    </source>
</evidence>
<comment type="caution">
    <text evidence="7">The sequence shown here is derived from an EMBL/GenBank/DDBJ whole genome shotgun (WGS) entry which is preliminary data.</text>
</comment>
<dbReference type="Pfam" id="PF13416">
    <property type="entry name" value="SBP_bac_8"/>
    <property type="match status" value="1"/>
</dbReference>
<dbReference type="SUPFAM" id="SSF53850">
    <property type="entry name" value="Periplasmic binding protein-like II"/>
    <property type="match status" value="1"/>
</dbReference>
<dbReference type="CDD" id="cd13659">
    <property type="entry name" value="PBP2_PotF"/>
    <property type="match status" value="1"/>
</dbReference>
<dbReference type="PIRSF" id="PIRSF019574">
    <property type="entry name" value="Periplasmic_polyamine_BP"/>
    <property type="match status" value="1"/>
</dbReference>
<feature type="signal peptide" evidence="6">
    <location>
        <begin position="1"/>
        <end position="24"/>
    </location>
</feature>
<dbReference type="InterPro" id="IPR001188">
    <property type="entry name" value="Sperm_putr-bd"/>
</dbReference>
<keyword evidence="3 6" id="KW-0732">Signal</keyword>
<accession>A0ABW5CHT1</accession>
<keyword evidence="4 5" id="KW-0574">Periplasm</keyword>
<evidence type="ECO:0000313" key="7">
    <source>
        <dbReference type="EMBL" id="MFD2235558.1"/>
    </source>
</evidence>
<evidence type="ECO:0000256" key="1">
    <source>
        <dbReference type="ARBA" id="ARBA00004418"/>
    </source>
</evidence>
<dbReference type="Gene3D" id="3.40.190.10">
    <property type="entry name" value="Periplasmic binding protein-like II"/>
    <property type="match status" value="2"/>
</dbReference>
<comment type="similarity">
    <text evidence="5">Belongs to the bacterial solute-binding protein PotD/PotF family.</text>
</comment>
<dbReference type="InterPro" id="IPR006059">
    <property type="entry name" value="SBP"/>
</dbReference>
<dbReference type="EMBL" id="JBHUIY010000053">
    <property type="protein sequence ID" value="MFD2235558.1"/>
    <property type="molecule type" value="Genomic_DNA"/>
</dbReference>
<sequence>MRVGLTGLVALAAAASIVSFSARAEEEKVLNVYNWSDYVAPDTLEKFSQATGIKVNYDVYDSNEILQTKLQAGHSGYDVVFPSASPFLAQQIKAGVFRKLDKSKLTHYAALDPAVMKTLGAVADPGNLYAVPYMMAATGIGYNIDKLGKALPGVKPDSWSLLFDPAQIGKAKACGVSLLDTPTEAFAAALLYRGKDGSSLASDDLKLAAATVKEIRPSLKYFHSSKYINDLANGDTCVAQGYVGDLVQARNRANEAGKGVHLAIFIPKEGAVLNIDAAAIPADAPHPDNAHKFIDFLLQPEIIAAVSNTTGYANAVPAAKPLIKPEIANDPVIYPPAEVLAKEFQVPPADLAKERERTRLWTNVKTGR</sequence>
<organism evidence="7 8">
    <name type="scientific">Phaeospirillum tilakii</name>
    <dbReference type="NCBI Taxonomy" id="741673"/>
    <lineage>
        <taxon>Bacteria</taxon>
        <taxon>Pseudomonadati</taxon>
        <taxon>Pseudomonadota</taxon>
        <taxon>Alphaproteobacteria</taxon>
        <taxon>Rhodospirillales</taxon>
        <taxon>Rhodospirillaceae</taxon>
        <taxon>Phaeospirillum</taxon>
    </lineage>
</organism>
<protein>
    <recommendedName>
        <fullName evidence="5">Putrescine-binding periplasmic protein</fullName>
    </recommendedName>
</protein>
<keyword evidence="8" id="KW-1185">Reference proteome</keyword>
<gene>
    <name evidence="7" type="ORF">ACFSNB_17290</name>
</gene>
<dbReference type="PRINTS" id="PR00909">
    <property type="entry name" value="SPERMDNBNDNG"/>
</dbReference>
<reference evidence="8" key="1">
    <citation type="journal article" date="2019" name="Int. J. Syst. Evol. Microbiol.">
        <title>The Global Catalogue of Microorganisms (GCM) 10K type strain sequencing project: providing services to taxonomists for standard genome sequencing and annotation.</title>
        <authorList>
            <consortium name="The Broad Institute Genomics Platform"/>
            <consortium name="The Broad Institute Genome Sequencing Center for Infectious Disease"/>
            <person name="Wu L."/>
            <person name="Ma J."/>
        </authorList>
    </citation>
    <scope>NUCLEOTIDE SEQUENCE [LARGE SCALE GENOMIC DNA]</scope>
    <source>
        <strain evidence="8">KCTC 15012</strain>
    </source>
</reference>
<keyword evidence="2 5" id="KW-0813">Transport</keyword>
<evidence type="ECO:0000256" key="4">
    <source>
        <dbReference type="ARBA" id="ARBA00022764"/>
    </source>
</evidence>
<dbReference type="PANTHER" id="PTHR30222">
    <property type="entry name" value="SPERMIDINE/PUTRESCINE-BINDING PERIPLASMIC PROTEIN"/>
    <property type="match status" value="1"/>
</dbReference>
<comment type="function">
    <text evidence="5">Required for the activity of the bacterial periplasmic transport system of putrescine.</text>
</comment>
<evidence type="ECO:0000256" key="2">
    <source>
        <dbReference type="ARBA" id="ARBA00022448"/>
    </source>
</evidence>
<name>A0ABW5CHT1_9PROT</name>
<evidence type="ECO:0000313" key="8">
    <source>
        <dbReference type="Proteomes" id="UP001597296"/>
    </source>
</evidence>
<evidence type="ECO:0000256" key="3">
    <source>
        <dbReference type="ARBA" id="ARBA00022729"/>
    </source>
</evidence>
<evidence type="ECO:0000256" key="5">
    <source>
        <dbReference type="PIRNR" id="PIRNR019574"/>
    </source>
</evidence>
<proteinExistence type="inferred from homology"/>
<comment type="subcellular location">
    <subcellularLocation>
        <location evidence="1 5">Periplasm</location>
    </subcellularLocation>
</comment>
<dbReference type="PANTHER" id="PTHR30222:SF12">
    <property type="entry name" value="NORSPERMIDINE SENSOR"/>
    <property type="match status" value="1"/>
</dbReference>
<feature type="chain" id="PRO_5046008490" description="Putrescine-binding periplasmic protein" evidence="6">
    <location>
        <begin position="25"/>
        <end position="368"/>
    </location>
</feature>